<dbReference type="SUPFAM" id="SSF54427">
    <property type="entry name" value="NTF2-like"/>
    <property type="match status" value="1"/>
</dbReference>
<reference evidence="1 2" key="1">
    <citation type="journal article" date="2019" name="Int. J. Syst. Evol. Microbiol.">
        <title>The Global Catalogue of Microorganisms (GCM) 10K type strain sequencing project: providing services to taxonomists for standard genome sequencing and annotation.</title>
        <authorList>
            <consortium name="The Broad Institute Genomics Platform"/>
            <consortium name="The Broad Institute Genome Sequencing Center for Infectious Disease"/>
            <person name="Wu L."/>
            <person name="Ma J."/>
        </authorList>
    </citation>
    <scope>NUCLEOTIDE SEQUENCE [LARGE SCALE GENOMIC DNA]</scope>
    <source>
        <strain evidence="1 2">JCM 9933</strain>
    </source>
</reference>
<organism evidence="1 2">
    <name type="scientific">Craurococcus roseus</name>
    <dbReference type="NCBI Taxonomy" id="77585"/>
    <lineage>
        <taxon>Bacteria</taxon>
        <taxon>Pseudomonadati</taxon>
        <taxon>Pseudomonadota</taxon>
        <taxon>Alphaproteobacteria</taxon>
        <taxon>Acetobacterales</taxon>
        <taxon>Acetobacteraceae</taxon>
        <taxon>Craurococcus</taxon>
    </lineage>
</organism>
<evidence type="ECO:0000313" key="2">
    <source>
        <dbReference type="Proteomes" id="UP001501588"/>
    </source>
</evidence>
<dbReference type="RefSeq" id="WP_343896013.1">
    <property type="nucleotide sequence ID" value="NZ_BAAAFZ010000045.1"/>
</dbReference>
<dbReference type="Proteomes" id="UP001501588">
    <property type="component" value="Unassembled WGS sequence"/>
</dbReference>
<keyword evidence="2" id="KW-1185">Reference proteome</keyword>
<gene>
    <name evidence="1" type="ORF">GCM10009416_28670</name>
</gene>
<proteinExistence type="predicted"/>
<evidence type="ECO:0008006" key="3">
    <source>
        <dbReference type="Google" id="ProtNLM"/>
    </source>
</evidence>
<sequence>MTDDEAWRAEERFWTGGEDHYSGALDPECVMAFPAPAGIIQGPGIAQSLAGAPRWSSVEMAERHVGRPAADLLVLAYEARGLRDGAVRYLAYCTSTYRRDGDRWRLVQHQQTPV</sequence>
<evidence type="ECO:0000313" key="1">
    <source>
        <dbReference type="EMBL" id="GAA0588522.1"/>
    </source>
</evidence>
<comment type="caution">
    <text evidence="1">The sequence shown here is derived from an EMBL/GenBank/DDBJ whole genome shotgun (WGS) entry which is preliminary data.</text>
</comment>
<name>A0ABN1FDG8_9PROT</name>
<dbReference type="InterPro" id="IPR032710">
    <property type="entry name" value="NTF2-like_dom_sf"/>
</dbReference>
<accession>A0ABN1FDG8</accession>
<protein>
    <recommendedName>
        <fullName evidence="3">Nuclear transport factor 2 family protein</fullName>
    </recommendedName>
</protein>
<dbReference type="EMBL" id="BAAAFZ010000045">
    <property type="protein sequence ID" value="GAA0588522.1"/>
    <property type="molecule type" value="Genomic_DNA"/>
</dbReference>